<organism evidence="14 15">
    <name type="scientific">Odoribacter laneus YIT 12061</name>
    <dbReference type="NCBI Taxonomy" id="742817"/>
    <lineage>
        <taxon>Bacteria</taxon>
        <taxon>Pseudomonadati</taxon>
        <taxon>Bacteroidota</taxon>
        <taxon>Bacteroidia</taxon>
        <taxon>Bacteroidales</taxon>
        <taxon>Odoribacteraceae</taxon>
        <taxon>Odoribacter</taxon>
    </lineage>
</organism>
<dbReference type="Gene3D" id="2.60.120.260">
    <property type="entry name" value="Galactose-binding domain-like"/>
    <property type="match status" value="1"/>
</dbReference>
<comment type="caution">
    <text evidence="14">The sequence shown here is derived from an EMBL/GenBank/DDBJ whole genome shotgun (WGS) entry which is preliminary data.</text>
</comment>
<evidence type="ECO:0000256" key="1">
    <source>
        <dbReference type="ARBA" id="ARBA00001412"/>
    </source>
</evidence>
<dbReference type="Gene3D" id="2.70.98.10">
    <property type="match status" value="1"/>
</dbReference>
<keyword evidence="10 12" id="KW-0326">Glycosidase</keyword>
<evidence type="ECO:0000256" key="5">
    <source>
        <dbReference type="ARBA" id="ARBA00011245"/>
    </source>
</evidence>
<dbReference type="PANTHER" id="PTHR46323:SF2">
    <property type="entry name" value="BETA-GALACTOSIDASE"/>
    <property type="match status" value="1"/>
</dbReference>
<dbReference type="FunFam" id="3.20.20.80:FF:000018">
    <property type="entry name" value="Beta-galactosidase"/>
    <property type="match status" value="1"/>
</dbReference>
<dbReference type="SUPFAM" id="SSF51445">
    <property type="entry name" value="(Trans)glycosidases"/>
    <property type="match status" value="1"/>
</dbReference>
<dbReference type="SMART" id="SM01038">
    <property type="entry name" value="Bgal_small_N"/>
    <property type="match status" value="1"/>
</dbReference>
<evidence type="ECO:0000256" key="8">
    <source>
        <dbReference type="ARBA" id="ARBA00022801"/>
    </source>
</evidence>
<evidence type="ECO:0000256" key="12">
    <source>
        <dbReference type="RuleBase" id="RU361154"/>
    </source>
</evidence>
<dbReference type="AlphaFoldDB" id="H1DCZ8"/>
<dbReference type="GO" id="GO:0030246">
    <property type="term" value="F:carbohydrate binding"/>
    <property type="evidence" value="ECO:0007669"/>
    <property type="project" value="InterPro"/>
</dbReference>
<dbReference type="GO" id="GO:0009341">
    <property type="term" value="C:beta-galactosidase complex"/>
    <property type="evidence" value="ECO:0007669"/>
    <property type="project" value="InterPro"/>
</dbReference>
<keyword evidence="8 12" id="KW-0378">Hydrolase</keyword>
<dbReference type="PRINTS" id="PR00132">
    <property type="entry name" value="GLHYDRLASE2"/>
</dbReference>
<dbReference type="Gene3D" id="2.60.40.10">
    <property type="entry name" value="Immunoglobulins"/>
    <property type="match status" value="2"/>
</dbReference>
<dbReference type="InterPro" id="IPR017853">
    <property type="entry name" value="GH"/>
</dbReference>
<dbReference type="Gene3D" id="3.20.20.80">
    <property type="entry name" value="Glycosidases"/>
    <property type="match status" value="1"/>
</dbReference>
<dbReference type="SUPFAM" id="SSF49785">
    <property type="entry name" value="Galactose-binding domain-like"/>
    <property type="match status" value="1"/>
</dbReference>
<dbReference type="SUPFAM" id="SSF74650">
    <property type="entry name" value="Galactose mutarotase-like"/>
    <property type="match status" value="1"/>
</dbReference>
<evidence type="ECO:0000256" key="4">
    <source>
        <dbReference type="ARBA" id="ARBA00007401"/>
    </source>
</evidence>
<evidence type="ECO:0000313" key="14">
    <source>
        <dbReference type="EMBL" id="EHP51203.1"/>
    </source>
</evidence>
<evidence type="ECO:0000256" key="9">
    <source>
        <dbReference type="ARBA" id="ARBA00022837"/>
    </source>
</evidence>
<comment type="subunit">
    <text evidence="5">Monomer.</text>
</comment>
<comment type="similarity">
    <text evidence="4 12">Belongs to the glycosyl hydrolase 2 family.</text>
</comment>
<dbReference type="InterPro" id="IPR032312">
    <property type="entry name" value="LacZ_4"/>
</dbReference>
<dbReference type="RefSeq" id="WP_009135359.1">
    <property type="nucleotide sequence ID" value="NZ_JH594596.1"/>
</dbReference>
<protein>
    <recommendedName>
        <fullName evidence="7 12">Beta-galactosidase</fullName>
        <ecNumber evidence="6 12">3.2.1.23</ecNumber>
    </recommendedName>
    <alternativeName>
        <fullName evidence="11 12">Lactase</fullName>
    </alternativeName>
</protein>
<evidence type="ECO:0000256" key="2">
    <source>
        <dbReference type="ARBA" id="ARBA00001913"/>
    </source>
</evidence>
<evidence type="ECO:0000313" key="15">
    <source>
        <dbReference type="Proteomes" id="UP000004892"/>
    </source>
</evidence>
<dbReference type="Pfam" id="PF00703">
    <property type="entry name" value="Glyco_hydro_2"/>
    <property type="match status" value="1"/>
</dbReference>
<evidence type="ECO:0000259" key="13">
    <source>
        <dbReference type="SMART" id="SM01038"/>
    </source>
</evidence>
<evidence type="ECO:0000256" key="11">
    <source>
        <dbReference type="ARBA" id="ARBA00032230"/>
    </source>
</evidence>
<dbReference type="InterPro" id="IPR006104">
    <property type="entry name" value="Glyco_hydro_2_N"/>
</dbReference>
<accession>H1DCZ8</accession>
<dbReference type="InterPro" id="IPR023230">
    <property type="entry name" value="Glyco_hydro_2_CS"/>
</dbReference>
<feature type="domain" description="Beta galactosidase small chain/" evidence="13">
    <location>
        <begin position="751"/>
        <end position="1026"/>
    </location>
</feature>
<dbReference type="eggNOG" id="COG3250">
    <property type="taxonomic scope" value="Bacteria"/>
</dbReference>
<dbReference type="Proteomes" id="UP000004892">
    <property type="component" value="Unassembled WGS sequence"/>
</dbReference>
<dbReference type="InterPro" id="IPR036156">
    <property type="entry name" value="Beta-gal/glucu_dom_sf"/>
</dbReference>
<dbReference type="Pfam" id="PF02929">
    <property type="entry name" value="Bgal_small_N"/>
    <property type="match status" value="1"/>
</dbReference>
<evidence type="ECO:0000256" key="10">
    <source>
        <dbReference type="ARBA" id="ARBA00023295"/>
    </source>
</evidence>
<dbReference type="HOGENOM" id="CLU_002346_0_2_10"/>
<evidence type="ECO:0000256" key="3">
    <source>
        <dbReference type="ARBA" id="ARBA00001959"/>
    </source>
</evidence>
<sequence length="1047" mass="121171">MIRYIFFFILACYMWEGKGQVIGNEWENPSVNEINREPMHAWFIPYEKEKDAIQKKTSEASRLSLNGIWHFKYSVNPESRPQDFYKKGYRLKGWDRIEVPGSWELQGFDAPIYTDTKYPFPANPPYIPKDYNPVGSYVREFTLPENWQGQEVILHFGGVESAFYCWVNGEFVGYSEDSRLPAEFIITPYLKKGRNKLAVEVYRYSDGSYLECQDFWRYSGIERNVWLIARPKSRIRDFEVTAPLVNDYRDGDLKVKITADVRNLVRGTAFEVKLLDKEKLIYSARSEVKEATDTLHYFHTALADVRSWTAETPELYTLVVNTWNPQGILQESFAHRFGFRTVEMKNGMLQLNGVPILLKGVNRHEHDPKKGRSVTYEGMKEDIRLMKQFNINAVRCSHYPNIEEWYELCDEYGLYLIDEANLESHGMEVTEEGTLATVPEWITPYRERMSRMVERDKNFTSVIVWSLGNESGYGPHFETTYRWTKQRDASRPVQYEGAGREGATDIYCPMYARVWKLREHVNQRRPMPLILCEYAHAMGNSVGNLSDYWDLIYKYDQLQGGFIWDWVDQTFAIKDKEGNDIWGYGGDMGYVGVKNDSNFCANGLVMADRSLHPHIWEVKKIYQGVHFDGIPFKTGRISLTNRNDFLNLDCYAYSWKIKADGKIILSGKLDVPAIPPHGTAEVEVSIPEFEVKPATEYFLHLEASTREATDLLPSGHIVASEQMPWPVDYIDPEVTKMKGVLKLEQTDRQIKINGEGFEIVFSTDRGELISLAYQGNQVLKEALRPNFWRAQTDNDVANGMMQRCGIWLKAGEELKLEDLKVGRTGENVQLKTRYTLQGQTSVYSVVYTVYPDGAIQVENFFKTEEKDLPEMPRYGMRMVLKGEYDQMSWFGRGPHENYWDRKSSADIDLYRATVWEQFHPYVRPQETANKSDVRWCALLNASGDGILVVGKQPLNVSAWNFPLQDITHVSPNIERKHGGSIRKQDMVWLNIDLQQMGVGGDNSWGAQTHPEYTITPDDKQYTFTIIPVKFGEDLVKKSKINRRENLK</sequence>
<dbReference type="InterPro" id="IPR013783">
    <property type="entry name" value="Ig-like_fold"/>
</dbReference>
<dbReference type="InterPro" id="IPR006103">
    <property type="entry name" value="Glyco_hydro_2_cat"/>
</dbReference>
<comment type="cofactor">
    <cofactor evidence="3">
        <name>Na(+)</name>
        <dbReference type="ChEBI" id="CHEBI:29101"/>
    </cofactor>
</comment>
<dbReference type="Pfam" id="PF02836">
    <property type="entry name" value="Glyco_hydro_2_C"/>
    <property type="match status" value="1"/>
</dbReference>
<reference evidence="14 15" key="1">
    <citation type="submission" date="2012-01" db="EMBL/GenBank/DDBJ databases">
        <title>The Genome Sequence of Odoribacter laneus YIT 12061.</title>
        <authorList>
            <consortium name="The Broad Institute Genome Sequencing Platform"/>
            <person name="Earl A."/>
            <person name="Ward D."/>
            <person name="Feldgarden M."/>
            <person name="Gevers D."/>
            <person name="Morotomi M."/>
            <person name="Young S.K."/>
            <person name="Zeng Q."/>
            <person name="Gargeya S."/>
            <person name="Fitzgerald M."/>
            <person name="Haas B."/>
            <person name="Abouelleil A."/>
            <person name="Alvarado L."/>
            <person name="Arachchi H.M."/>
            <person name="Berlin A."/>
            <person name="Chapman S.B."/>
            <person name="Gearin G."/>
            <person name="Goldberg J."/>
            <person name="Griggs A."/>
            <person name="Gujja S."/>
            <person name="Hansen M."/>
            <person name="Heiman D."/>
            <person name="Howarth C."/>
            <person name="Larimer J."/>
            <person name="Lui A."/>
            <person name="MacDonald P.J.P."/>
            <person name="McCowen C."/>
            <person name="Montmayeur A."/>
            <person name="Murphy C."/>
            <person name="Neiman D."/>
            <person name="Pearson M."/>
            <person name="Priest M."/>
            <person name="Roberts A."/>
            <person name="Saif S."/>
            <person name="Shea T."/>
            <person name="Sisk P."/>
            <person name="Stolte C."/>
            <person name="Sykes S."/>
            <person name="Wortman J."/>
            <person name="Nusbaum C."/>
            <person name="Birren B."/>
        </authorList>
    </citation>
    <scope>NUCLEOTIDE SEQUENCE [LARGE SCALE GENOMIC DNA]</scope>
    <source>
        <strain evidence="14 15">YIT 12061</strain>
    </source>
</reference>
<dbReference type="GeneID" id="98067868"/>
<dbReference type="SUPFAM" id="SSF49303">
    <property type="entry name" value="beta-Galactosidase/glucuronidase domain"/>
    <property type="match status" value="2"/>
</dbReference>
<dbReference type="GO" id="GO:0005990">
    <property type="term" value="P:lactose catabolic process"/>
    <property type="evidence" value="ECO:0007669"/>
    <property type="project" value="TreeGrafter"/>
</dbReference>
<evidence type="ECO:0000256" key="7">
    <source>
        <dbReference type="ARBA" id="ARBA00013303"/>
    </source>
</evidence>
<dbReference type="EMBL" id="ADMC01000001">
    <property type="protein sequence ID" value="EHP51203.1"/>
    <property type="molecule type" value="Genomic_DNA"/>
</dbReference>
<keyword evidence="15" id="KW-1185">Reference proteome</keyword>
<proteinExistence type="inferred from homology"/>
<dbReference type="EC" id="3.2.1.23" evidence="6 12"/>
<dbReference type="InterPro" id="IPR011013">
    <property type="entry name" value="Gal_mutarotase_sf_dom"/>
</dbReference>
<dbReference type="Pfam" id="PF02837">
    <property type="entry name" value="Glyco_hydro_2_N"/>
    <property type="match status" value="1"/>
</dbReference>
<gene>
    <name evidence="14" type="ORF">HMPREF9449_00205</name>
</gene>
<dbReference type="PROSITE" id="PS00719">
    <property type="entry name" value="GLYCOSYL_HYDROL_F2_1"/>
    <property type="match status" value="1"/>
</dbReference>
<evidence type="ECO:0000256" key="6">
    <source>
        <dbReference type="ARBA" id="ARBA00012756"/>
    </source>
</evidence>
<name>H1DCZ8_9BACT</name>
<dbReference type="InterPro" id="IPR006102">
    <property type="entry name" value="Ig-like_GH2"/>
</dbReference>
<dbReference type="Pfam" id="PF16353">
    <property type="entry name" value="LacZ_4"/>
    <property type="match status" value="1"/>
</dbReference>
<dbReference type="PATRIC" id="fig|742817.3.peg.212"/>
<dbReference type="InterPro" id="IPR004199">
    <property type="entry name" value="B-gal_small/dom_5"/>
</dbReference>
<dbReference type="InterPro" id="IPR008979">
    <property type="entry name" value="Galactose-bd-like_sf"/>
</dbReference>
<dbReference type="PANTHER" id="PTHR46323">
    <property type="entry name" value="BETA-GALACTOSIDASE"/>
    <property type="match status" value="1"/>
</dbReference>
<dbReference type="InterPro" id="IPR006101">
    <property type="entry name" value="Glyco_hydro_2"/>
</dbReference>
<keyword evidence="9" id="KW-0106">Calcium</keyword>
<dbReference type="STRING" id="742817.HMPREF9449_00205"/>
<dbReference type="InterPro" id="IPR014718">
    <property type="entry name" value="GH-type_carb-bd"/>
</dbReference>
<comment type="cofactor">
    <cofactor evidence="2">
        <name>Ca(2+)</name>
        <dbReference type="ChEBI" id="CHEBI:29108"/>
    </cofactor>
</comment>
<dbReference type="GO" id="GO:0004565">
    <property type="term" value="F:beta-galactosidase activity"/>
    <property type="evidence" value="ECO:0007669"/>
    <property type="project" value="UniProtKB-EC"/>
</dbReference>
<comment type="catalytic activity">
    <reaction evidence="1 12">
        <text>Hydrolysis of terminal non-reducing beta-D-galactose residues in beta-D-galactosides.</text>
        <dbReference type="EC" id="3.2.1.23"/>
    </reaction>
</comment>
<dbReference type="InterPro" id="IPR050347">
    <property type="entry name" value="Bact_Beta-galactosidase"/>
</dbReference>